<protein>
    <submittedName>
        <fullName evidence="3">Predicted NTP pyrophosphohydrolase, NUDIX family</fullName>
    </submittedName>
</protein>
<dbReference type="Gene3D" id="3.90.79.10">
    <property type="entry name" value="Nucleoside Triphosphate Pyrophosphohydrolase"/>
    <property type="match status" value="1"/>
</dbReference>
<organism evidence="3 4">
    <name type="scientific">Actinopolyspora xinjiangensis</name>
    <dbReference type="NCBI Taxonomy" id="405564"/>
    <lineage>
        <taxon>Bacteria</taxon>
        <taxon>Bacillati</taxon>
        <taxon>Actinomycetota</taxon>
        <taxon>Actinomycetes</taxon>
        <taxon>Actinopolysporales</taxon>
        <taxon>Actinopolysporaceae</taxon>
        <taxon>Actinopolyspora</taxon>
    </lineage>
</organism>
<evidence type="ECO:0000256" key="1">
    <source>
        <dbReference type="ARBA" id="ARBA00022801"/>
    </source>
</evidence>
<evidence type="ECO:0000259" key="2">
    <source>
        <dbReference type="PROSITE" id="PS51462"/>
    </source>
</evidence>
<dbReference type="InterPro" id="IPR000086">
    <property type="entry name" value="NUDIX_hydrolase_dom"/>
</dbReference>
<dbReference type="PANTHER" id="PTHR21340">
    <property type="entry name" value="DIADENOSINE 5,5-P1,P4-TETRAPHOSPHATE PYROPHOSPHOHYDROLASE MUTT"/>
    <property type="match status" value="1"/>
</dbReference>
<dbReference type="Pfam" id="PF00293">
    <property type="entry name" value="NUDIX"/>
    <property type="match status" value="1"/>
</dbReference>
<dbReference type="EMBL" id="FNJR01000001">
    <property type="protein sequence ID" value="SDO97283.1"/>
    <property type="molecule type" value="Genomic_DNA"/>
</dbReference>
<proteinExistence type="predicted"/>
<dbReference type="PROSITE" id="PS51462">
    <property type="entry name" value="NUDIX"/>
    <property type="match status" value="1"/>
</dbReference>
<dbReference type="GO" id="GO:0006167">
    <property type="term" value="P:AMP biosynthetic process"/>
    <property type="evidence" value="ECO:0007669"/>
    <property type="project" value="TreeGrafter"/>
</dbReference>
<dbReference type="AlphaFoldDB" id="A0A1H0NXB7"/>
<dbReference type="InterPro" id="IPR015797">
    <property type="entry name" value="NUDIX_hydrolase-like_dom_sf"/>
</dbReference>
<sequence>MLLGHMGGPLWENRDEGAWSVPKGEYGPEETAWKAARREFREELGLDPPEGRFESLGSARQSGGKLVTVWAVPGQLDPGSVVPGTFEMEWPRGSGRIREFPEIDRVAWFGLEEAARRILPAQRVFLDRLGDLLEADPGEWE</sequence>
<evidence type="ECO:0000313" key="3">
    <source>
        <dbReference type="EMBL" id="SDO97283.1"/>
    </source>
</evidence>
<dbReference type="PANTHER" id="PTHR21340:SF7">
    <property type="entry name" value="NUDIX HYDROLASE DOMAIN-CONTAINING PROTEIN"/>
    <property type="match status" value="1"/>
</dbReference>
<keyword evidence="4" id="KW-1185">Reference proteome</keyword>
<dbReference type="GO" id="GO:0006754">
    <property type="term" value="P:ATP biosynthetic process"/>
    <property type="evidence" value="ECO:0007669"/>
    <property type="project" value="TreeGrafter"/>
</dbReference>
<dbReference type="GO" id="GO:0004081">
    <property type="term" value="F:bis(5'-nucleosyl)-tetraphosphatase (asymmetrical) activity"/>
    <property type="evidence" value="ECO:0007669"/>
    <property type="project" value="TreeGrafter"/>
</dbReference>
<reference evidence="4" key="1">
    <citation type="submission" date="2016-10" db="EMBL/GenBank/DDBJ databases">
        <authorList>
            <person name="Varghese N."/>
            <person name="Submissions S."/>
        </authorList>
    </citation>
    <scope>NUCLEOTIDE SEQUENCE [LARGE SCALE GENOMIC DNA]</scope>
    <source>
        <strain evidence="4">DSM 46732</strain>
    </source>
</reference>
<dbReference type="PROSITE" id="PS00893">
    <property type="entry name" value="NUDIX_BOX"/>
    <property type="match status" value="1"/>
</dbReference>
<dbReference type="Proteomes" id="UP000199497">
    <property type="component" value="Unassembled WGS sequence"/>
</dbReference>
<evidence type="ECO:0000313" key="4">
    <source>
        <dbReference type="Proteomes" id="UP000199497"/>
    </source>
</evidence>
<dbReference type="InterPro" id="IPR051325">
    <property type="entry name" value="Nudix_hydrolase_domain"/>
</dbReference>
<accession>A0A1H0NXB7</accession>
<gene>
    <name evidence="3" type="ORF">SAMN04487905_101296</name>
</gene>
<keyword evidence="1 3" id="KW-0378">Hydrolase</keyword>
<feature type="domain" description="Nudix hydrolase" evidence="2">
    <location>
        <begin position="1"/>
        <end position="131"/>
    </location>
</feature>
<dbReference type="SUPFAM" id="SSF55811">
    <property type="entry name" value="Nudix"/>
    <property type="match status" value="1"/>
</dbReference>
<dbReference type="InterPro" id="IPR020084">
    <property type="entry name" value="NUDIX_hydrolase_CS"/>
</dbReference>
<name>A0A1H0NXB7_9ACTN</name>